<evidence type="ECO:0000313" key="3">
    <source>
        <dbReference type="EMBL" id="PPJ51963.1"/>
    </source>
</evidence>
<dbReference type="Proteomes" id="UP000237631">
    <property type="component" value="Unassembled WGS sequence"/>
</dbReference>
<feature type="transmembrane region" description="Helical" evidence="2">
    <location>
        <begin position="286"/>
        <end position="307"/>
    </location>
</feature>
<keyword evidence="4" id="KW-1185">Reference proteome</keyword>
<evidence type="ECO:0000256" key="1">
    <source>
        <dbReference type="SAM" id="MobiDB-lite"/>
    </source>
</evidence>
<evidence type="ECO:0000256" key="2">
    <source>
        <dbReference type="SAM" id="Phobius"/>
    </source>
</evidence>
<protein>
    <submittedName>
        <fullName evidence="3">Uncharacterized protein</fullName>
    </submittedName>
</protein>
<proteinExistence type="predicted"/>
<dbReference type="PANTHER" id="PTHR37848:SF1">
    <property type="entry name" value="SUN DOMAIN-CONTAINING PROTEIN"/>
    <property type="match status" value="1"/>
</dbReference>
<feature type="region of interest" description="Disordered" evidence="1">
    <location>
        <begin position="1"/>
        <end position="92"/>
    </location>
</feature>
<reference evidence="4" key="1">
    <citation type="journal article" date="2017" name="bioRxiv">
        <title>Conservation of a gene cluster reveals novel cercosporin biosynthetic mechanisms and extends production to the genus Colletotrichum.</title>
        <authorList>
            <person name="de Jonge R."/>
            <person name="Ebert M.K."/>
            <person name="Huitt-Roehl C.R."/>
            <person name="Pal P."/>
            <person name="Suttle J.C."/>
            <person name="Spanner R.E."/>
            <person name="Neubauer J.D."/>
            <person name="Jurick W.M.II."/>
            <person name="Stott K.A."/>
            <person name="Secor G.A."/>
            <person name="Thomma B.P.H.J."/>
            <person name="Van de Peer Y."/>
            <person name="Townsend C.A."/>
            <person name="Bolton M.D."/>
        </authorList>
    </citation>
    <scope>NUCLEOTIDE SEQUENCE [LARGE SCALE GENOMIC DNA]</scope>
    <source>
        <strain evidence="4">CBS538.71</strain>
    </source>
</reference>
<organism evidence="3 4">
    <name type="scientific">Cercospora berteroae</name>
    <dbReference type="NCBI Taxonomy" id="357750"/>
    <lineage>
        <taxon>Eukaryota</taxon>
        <taxon>Fungi</taxon>
        <taxon>Dikarya</taxon>
        <taxon>Ascomycota</taxon>
        <taxon>Pezizomycotina</taxon>
        <taxon>Dothideomycetes</taxon>
        <taxon>Dothideomycetidae</taxon>
        <taxon>Mycosphaerellales</taxon>
        <taxon>Mycosphaerellaceae</taxon>
        <taxon>Cercospora</taxon>
    </lineage>
</organism>
<accession>A0A2S6BWW4</accession>
<dbReference type="AlphaFoldDB" id="A0A2S6BWW4"/>
<dbReference type="EMBL" id="PNEN01001729">
    <property type="protein sequence ID" value="PPJ51963.1"/>
    <property type="molecule type" value="Genomic_DNA"/>
</dbReference>
<gene>
    <name evidence="3" type="ORF">CBER1_10094</name>
</gene>
<keyword evidence="2" id="KW-1133">Transmembrane helix</keyword>
<keyword evidence="2" id="KW-0472">Membrane</keyword>
<dbReference type="PANTHER" id="PTHR37848">
    <property type="entry name" value="EXPRESSED PROTEIN"/>
    <property type="match status" value="1"/>
</dbReference>
<evidence type="ECO:0000313" key="4">
    <source>
        <dbReference type="Proteomes" id="UP000237631"/>
    </source>
</evidence>
<dbReference type="OrthoDB" id="203796at2759"/>
<keyword evidence="2" id="KW-0812">Transmembrane</keyword>
<name>A0A2S6BWW4_9PEZI</name>
<comment type="caution">
    <text evidence="3">The sequence shown here is derived from an EMBL/GenBank/DDBJ whole genome shotgun (WGS) entry which is preliminary data.</text>
</comment>
<feature type="compositionally biased region" description="Low complexity" evidence="1">
    <location>
        <begin position="58"/>
        <end position="68"/>
    </location>
</feature>
<sequence length="422" mass="48157">MSTHLDHKRAAAALPASKTQSPSSYRDDPEAVSLHTTRSDYEYDDDLPQLPSYHDSVAAPTSSPSAPTDAYRSISQPTLHRPGRHGSSSHAVSVGCETSMRMEDSLMDPTSLQNYITNYLRNVPPRPLIRIQGWHWQQSAHANNKKKEKERSYDFDVVFSLQPFLLEPGNGNFCQPYTVESGDKAYRGSFRKTRAKGYKQDIEVGSEEKPTLTAWCEDFCSSKSWLKIFRISRHVQGLDIEQITPELEKLVRATHYRGHIDITYPVVDKNVDIYSPHWINTARITWIRWIFYLTFLWLITWPILYFMTKRWAVYHVNWYWKMYINGPEGSVERYATISEGDWIKRHANLVQSLVSDKYPGDATELPADVAVDTERRRSEIRVPNVNLRGGGIGAAVGLLQSGVSVWNQANGRGDAGWGRDEC</sequence>